<keyword evidence="12" id="KW-1185">Reference proteome</keyword>
<comment type="caution">
    <text evidence="11">The sequence shown here is derived from an EMBL/GenBank/DDBJ whole genome shotgun (WGS) entry which is preliminary data.</text>
</comment>
<dbReference type="PANTHER" id="PTHR44111:SF1">
    <property type="entry name" value="ELONGATOR COMPLEX PROTEIN 2"/>
    <property type="match status" value="1"/>
</dbReference>
<dbReference type="GO" id="GO:0002098">
    <property type="term" value="P:tRNA wobble uridine modification"/>
    <property type="evidence" value="ECO:0007669"/>
    <property type="project" value="InterPro"/>
</dbReference>
<evidence type="ECO:0000256" key="2">
    <source>
        <dbReference type="ARBA" id="ARBA00004496"/>
    </source>
</evidence>
<dbReference type="AlphaFoldDB" id="A0A8E0RVA1"/>
<proteinExistence type="inferred from homology"/>
<dbReference type="InterPro" id="IPR015943">
    <property type="entry name" value="WD40/YVTN_repeat-like_dom_sf"/>
</dbReference>
<dbReference type="InterPro" id="IPR036322">
    <property type="entry name" value="WD40_repeat_dom_sf"/>
</dbReference>
<dbReference type="InterPro" id="IPR037289">
    <property type="entry name" value="Elp2"/>
</dbReference>
<dbReference type="GO" id="GO:0033588">
    <property type="term" value="C:elongator holoenzyme complex"/>
    <property type="evidence" value="ECO:0007669"/>
    <property type="project" value="InterPro"/>
</dbReference>
<protein>
    <recommendedName>
        <fullName evidence="5">Elongator complex protein 2</fullName>
    </recommendedName>
</protein>
<keyword evidence="6" id="KW-0963">Cytoplasm</keyword>
<evidence type="ECO:0000313" key="12">
    <source>
        <dbReference type="Proteomes" id="UP000728185"/>
    </source>
</evidence>
<evidence type="ECO:0000256" key="5">
    <source>
        <dbReference type="ARBA" id="ARBA00020267"/>
    </source>
</evidence>
<evidence type="ECO:0000256" key="3">
    <source>
        <dbReference type="ARBA" id="ARBA00005043"/>
    </source>
</evidence>
<accession>A0A8E0RVA1</accession>
<comment type="subcellular location">
    <subcellularLocation>
        <location evidence="2">Cytoplasm</location>
    </subcellularLocation>
    <subcellularLocation>
        <location evidence="1">Nucleus</location>
    </subcellularLocation>
</comment>
<evidence type="ECO:0000256" key="1">
    <source>
        <dbReference type="ARBA" id="ARBA00004123"/>
    </source>
</evidence>
<reference evidence="11" key="1">
    <citation type="submission" date="2019-05" db="EMBL/GenBank/DDBJ databases">
        <title>Annotation for the trematode Fasciolopsis buski.</title>
        <authorList>
            <person name="Choi Y.-J."/>
        </authorList>
    </citation>
    <scope>NUCLEOTIDE SEQUENCE</scope>
    <source>
        <strain evidence="11">HT</strain>
        <tissue evidence="11">Whole worm</tissue>
    </source>
</reference>
<evidence type="ECO:0000313" key="11">
    <source>
        <dbReference type="EMBL" id="KAA0191814.1"/>
    </source>
</evidence>
<gene>
    <name evidence="11" type="ORF">FBUS_11037</name>
</gene>
<sequence length="235" mass="25017">MPEHVKLNLCVASESVLSSHENWITGVSWEKSVTAPAAFPPALLSSSMDRSLIVWSPPRQQETGSAGDEPNLWLEEIRVGDVGGTGLGFLDCDWFSSGLIGRSFIGQNFQVPLLDHGSVSLWDCGKTPSTWSSGLPLCGHSGPVTDLSWSRSAVAAQDSVICGSPLRVLLSAGADQTVRAHVPCRLRMTVGDPSDSGQFLIDVALFIPVLSATCLADRYFLLPGLDADGCQCCKT</sequence>
<dbReference type="PANTHER" id="PTHR44111">
    <property type="entry name" value="ELONGATOR COMPLEX PROTEIN 2"/>
    <property type="match status" value="1"/>
</dbReference>
<dbReference type="Proteomes" id="UP000728185">
    <property type="component" value="Unassembled WGS sequence"/>
</dbReference>
<keyword evidence="9" id="KW-0677">Repeat</keyword>
<keyword evidence="7" id="KW-0853">WD repeat</keyword>
<evidence type="ECO:0000256" key="7">
    <source>
        <dbReference type="ARBA" id="ARBA00022574"/>
    </source>
</evidence>
<evidence type="ECO:0000256" key="6">
    <source>
        <dbReference type="ARBA" id="ARBA00022490"/>
    </source>
</evidence>
<dbReference type="EMBL" id="LUCM01006108">
    <property type="protein sequence ID" value="KAA0191814.1"/>
    <property type="molecule type" value="Genomic_DNA"/>
</dbReference>
<keyword evidence="10" id="KW-0539">Nucleus</keyword>
<dbReference type="SUPFAM" id="SSF50978">
    <property type="entry name" value="WD40 repeat-like"/>
    <property type="match status" value="1"/>
</dbReference>
<evidence type="ECO:0000256" key="8">
    <source>
        <dbReference type="ARBA" id="ARBA00022694"/>
    </source>
</evidence>
<keyword evidence="8" id="KW-0819">tRNA processing</keyword>
<dbReference type="SMART" id="SM00320">
    <property type="entry name" value="WD40"/>
    <property type="match status" value="2"/>
</dbReference>
<evidence type="ECO:0000256" key="9">
    <source>
        <dbReference type="ARBA" id="ARBA00022737"/>
    </source>
</evidence>
<dbReference type="GO" id="GO:0005634">
    <property type="term" value="C:nucleus"/>
    <property type="evidence" value="ECO:0007669"/>
    <property type="project" value="UniProtKB-SubCell"/>
</dbReference>
<dbReference type="OrthoDB" id="27911at2759"/>
<dbReference type="InterPro" id="IPR001680">
    <property type="entry name" value="WD40_rpt"/>
</dbReference>
<evidence type="ECO:0000256" key="4">
    <source>
        <dbReference type="ARBA" id="ARBA00005881"/>
    </source>
</evidence>
<evidence type="ECO:0000256" key="10">
    <source>
        <dbReference type="ARBA" id="ARBA00023242"/>
    </source>
</evidence>
<comment type="pathway">
    <text evidence="3">tRNA modification; 5-methoxycarbonylmethyl-2-thiouridine-tRNA biosynthesis.</text>
</comment>
<comment type="similarity">
    <text evidence="4">Belongs to the WD repeat ELP2 family.</text>
</comment>
<dbReference type="UniPathway" id="UPA00988"/>
<dbReference type="GO" id="GO:0005737">
    <property type="term" value="C:cytoplasm"/>
    <property type="evidence" value="ECO:0007669"/>
    <property type="project" value="UniProtKB-SubCell"/>
</dbReference>
<name>A0A8E0RVA1_9TREM</name>
<organism evidence="11 12">
    <name type="scientific">Fasciolopsis buskii</name>
    <dbReference type="NCBI Taxonomy" id="27845"/>
    <lineage>
        <taxon>Eukaryota</taxon>
        <taxon>Metazoa</taxon>
        <taxon>Spiralia</taxon>
        <taxon>Lophotrochozoa</taxon>
        <taxon>Platyhelminthes</taxon>
        <taxon>Trematoda</taxon>
        <taxon>Digenea</taxon>
        <taxon>Plagiorchiida</taxon>
        <taxon>Echinostomata</taxon>
        <taxon>Echinostomatoidea</taxon>
        <taxon>Fasciolidae</taxon>
        <taxon>Fasciolopsis</taxon>
    </lineage>
</organism>
<dbReference type="Gene3D" id="2.130.10.10">
    <property type="entry name" value="YVTN repeat-like/Quinoprotein amine dehydrogenase"/>
    <property type="match status" value="2"/>
</dbReference>